<accession>A0A6J4RAW8</accession>
<protein>
    <submittedName>
        <fullName evidence="2">Uncharacterized protein</fullName>
    </submittedName>
</protein>
<proteinExistence type="predicted"/>
<feature type="region of interest" description="Disordered" evidence="1">
    <location>
        <begin position="1"/>
        <end position="22"/>
    </location>
</feature>
<feature type="compositionally biased region" description="Basic residues" evidence="1">
    <location>
        <begin position="1"/>
        <end position="10"/>
    </location>
</feature>
<feature type="non-terminal residue" evidence="2">
    <location>
        <position position="1"/>
    </location>
</feature>
<dbReference type="AlphaFoldDB" id="A0A6J4RAW8"/>
<name>A0A6J4RAW8_9ACTN</name>
<evidence type="ECO:0000256" key="1">
    <source>
        <dbReference type="SAM" id="MobiDB-lite"/>
    </source>
</evidence>
<feature type="non-terminal residue" evidence="2">
    <location>
        <position position="44"/>
    </location>
</feature>
<gene>
    <name evidence="2" type="ORF">AVDCRST_MAG14-2697</name>
</gene>
<dbReference type="EMBL" id="CADCVG010000111">
    <property type="protein sequence ID" value="CAA9462490.1"/>
    <property type="molecule type" value="Genomic_DNA"/>
</dbReference>
<evidence type="ECO:0000313" key="2">
    <source>
        <dbReference type="EMBL" id="CAA9462490.1"/>
    </source>
</evidence>
<reference evidence="2" key="1">
    <citation type="submission" date="2020-02" db="EMBL/GenBank/DDBJ databases">
        <authorList>
            <person name="Meier V. D."/>
        </authorList>
    </citation>
    <scope>NUCLEOTIDE SEQUENCE</scope>
    <source>
        <strain evidence="2">AVDCRST_MAG14</strain>
    </source>
</reference>
<sequence length="44" mass="5218">ERIAPRRRYQGRGGALHRRSDLLRRVLTQRRAQPRLQHGSPECL</sequence>
<organism evidence="2">
    <name type="scientific">uncultured Rubrobacteraceae bacterium</name>
    <dbReference type="NCBI Taxonomy" id="349277"/>
    <lineage>
        <taxon>Bacteria</taxon>
        <taxon>Bacillati</taxon>
        <taxon>Actinomycetota</taxon>
        <taxon>Rubrobacteria</taxon>
        <taxon>Rubrobacterales</taxon>
        <taxon>Rubrobacteraceae</taxon>
        <taxon>environmental samples</taxon>
    </lineage>
</organism>